<dbReference type="InterPro" id="IPR040079">
    <property type="entry name" value="Glutathione_S-Trfase"/>
</dbReference>
<comment type="caution">
    <text evidence="3">The sequence shown here is derived from an EMBL/GenBank/DDBJ whole genome shotgun (WGS) entry which is preliminary data.</text>
</comment>
<feature type="domain" description="Metaxin glutathione S-transferase" evidence="1">
    <location>
        <begin position="164"/>
        <end position="224"/>
    </location>
</feature>
<protein>
    <submittedName>
        <fullName evidence="3">Glutathione S-transferase family protein</fullName>
    </submittedName>
</protein>
<dbReference type="SFLD" id="SFLDS00019">
    <property type="entry name" value="Glutathione_Transferase_(cytos"/>
    <property type="match status" value="1"/>
</dbReference>
<dbReference type="SFLD" id="SFLDG01180">
    <property type="entry name" value="SUF1"/>
    <property type="match status" value="1"/>
</dbReference>
<dbReference type="InterPro" id="IPR036249">
    <property type="entry name" value="Thioredoxin-like_sf"/>
</dbReference>
<proteinExistence type="predicted"/>
<organism evidence="3 4">
    <name type="scientific">Ruegeria sediminis</name>
    <dbReference type="NCBI Taxonomy" id="2583820"/>
    <lineage>
        <taxon>Bacteria</taxon>
        <taxon>Pseudomonadati</taxon>
        <taxon>Pseudomonadota</taxon>
        <taxon>Alphaproteobacteria</taxon>
        <taxon>Rhodobacterales</taxon>
        <taxon>Roseobacteraceae</taxon>
        <taxon>Ruegeria</taxon>
    </lineage>
</organism>
<keyword evidence="4" id="KW-1185">Reference proteome</keyword>
<dbReference type="InterPro" id="IPR012336">
    <property type="entry name" value="Thioredoxin-like_fold"/>
</dbReference>
<dbReference type="PANTHER" id="PTHR12289:SF41">
    <property type="entry name" value="FAILED AXON CONNECTIONS-RELATED"/>
    <property type="match status" value="1"/>
</dbReference>
<evidence type="ECO:0000313" key="4">
    <source>
        <dbReference type="Proteomes" id="UP001193035"/>
    </source>
</evidence>
<dbReference type="SUPFAM" id="SSF52833">
    <property type="entry name" value="Thioredoxin-like"/>
    <property type="match status" value="1"/>
</dbReference>
<dbReference type="InterPro" id="IPR050931">
    <property type="entry name" value="Mito_Protein_Transport_Metaxin"/>
</dbReference>
<dbReference type="PANTHER" id="PTHR12289">
    <property type="entry name" value="METAXIN RELATED"/>
    <property type="match status" value="1"/>
</dbReference>
<dbReference type="SUPFAM" id="SSF47616">
    <property type="entry name" value="GST C-terminal domain-like"/>
    <property type="match status" value="1"/>
</dbReference>
<reference evidence="3 4" key="1">
    <citation type="submission" date="2019-05" db="EMBL/GenBank/DDBJ databases">
        <title>Ruegeria sp. nov., isolated from tidal flat.</title>
        <authorList>
            <person name="Kim W."/>
        </authorList>
    </citation>
    <scope>NUCLEOTIDE SEQUENCE [LARGE SCALE GENOMIC DNA]</scope>
    <source>
        <strain evidence="3 4">CAU 1488</strain>
    </source>
</reference>
<evidence type="ECO:0000259" key="2">
    <source>
        <dbReference type="Pfam" id="PF17172"/>
    </source>
</evidence>
<dbReference type="RefSeq" id="WP_138844786.1">
    <property type="nucleotide sequence ID" value="NZ_VCPD01000007.1"/>
</dbReference>
<dbReference type="InterPro" id="IPR036282">
    <property type="entry name" value="Glutathione-S-Trfase_C_sf"/>
</dbReference>
<dbReference type="Pfam" id="PF17172">
    <property type="entry name" value="GST_N_4"/>
    <property type="match status" value="1"/>
</dbReference>
<sequence>MLTLLTYPPAFGLFSASPFCVKAAYMLQLSGQAWQRSDMLDARRMPHRKLPVLRTAERLMPDSDGIRAWLEAQGADFDAGLDDVRKGQSRALIRMAEEHLYFQVVMDRWANDEVWPILRDTFFAEVPALIRRPVSSAIRKSVLKGLDAQGVSRFSESERLERVECDLQSISAFLRQSAFLMGDEPTSSDLSVGPMLAAMRATPAETRLTQRIRQDKLLCDYIDMIDRTISLP</sequence>
<accession>A0ABY2WUF8</accession>
<dbReference type="InterPro" id="IPR026928">
    <property type="entry name" value="FAX/IsoI-like"/>
</dbReference>
<dbReference type="Pfam" id="PF17171">
    <property type="entry name" value="GST_C_6"/>
    <property type="match status" value="1"/>
</dbReference>
<evidence type="ECO:0000259" key="1">
    <source>
        <dbReference type="Pfam" id="PF17171"/>
    </source>
</evidence>
<evidence type="ECO:0000313" key="3">
    <source>
        <dbReference type="EMBL" id="TMV04935.1"/>
    </source>
</evidence>
<dbReference type="InterPro" id="IPR033468">
    <property type="entry name" value="Metaxin_GST"/>
</dbReference>
<dbReference type="SFLD" id="SFLDG01200">
    <property type="entry name" value="SUF1.1"/>
    <property type="match status" value="1"/>
</dbReference>
<dbReference type="EMBL" id="VCPD01000007">
    <property type="protein sequence ID" value="TMV04935.1"/>
    <property type="molecule type" value="Genomic_DNA"/>
</dbReference>
<feature type="domain" description="Thioredoxin-like fold" evidence="2">
    <location>
        <begin position="18"/>
        <end position="113"/>
    </location>
</feature>
<dbReference type="Proteomes" id="UP001193035">
    <property type="component" value="Unassembled WGS sequence"/>
</dbReference>
<gene>
    <name evidence="3" type="ORF">FGK63_17815</name>
</gene>
<dbReference type="Gene3D" id="1.20.1050.10">
    <property type="match status" value="1"/>
</dbReference>
<name>A0ABY2WUF8_9RHOB</name>